<dbReference type="InterPro" id="IPR002925">
    <property type="entry name" value="Dienelactn_hydro"/>
</dbReference>
<evidence type="ECO:0000256" key="1">
    <source>
        <dbReference type="SAM" id="SignalP"/>
    </source>
</evidence>
<dbReference type="InterPro" id="IPR050261">
    <property type="entry name" value="FrsA_esterase"/>
</dbReference>
<dbReference type="PANTHER" id="PTHR22946">
    <property type="entry name" value="DIENELACTONE HYDROLASE DOMAIN-CONTAINING PROTEIN-RELATED"/>
    <property type="match status" value="1"/>
</dbReference>
<accession>A0A1H5SX57</accession>
<gene>
    <name evidence="3" type="ORF">SAMN04488244_10236</name>
</gene>
<dbReference type="Pfam" id="PF01738">
    <property type="entry name" value="DLH"/>
    <property type="match status" value="1"/>
</dbReference>
<feature type="domain" description="Dienelactone hydrolase" evidence="2">
    <location>
        <begin position="36"/>
        <end position="242"/>
    </location>
</feature>
<keyword evidence="3" id="KW-0378">Hydrolase</keyword>
<evidence type="ECO:0000259" key="2">
    <source>
        <dbReference type="Pfam" id="PF01738"/>
    </source>
</evidence>
<evidence type="ECO:0000313" key="3">
    <source>
        <dbReference type="EMBL" id="SEF55140.1"/>
    </source>
</evidence>
<protein>
    <submittedName>
        <fullName evidence="3">Dienelactone hydrolase</fullName>
    </submittedName>
</protein>
<evidence type="ECO:0000313" key="4">
    <source>
        <dbReference type="Proteomes" id="UP000236721"/>
    </source>
</evidence>
<reference evidence="4" key="1">
    <citation type="submission" date="2016-10" db="EMBL/GenBank/DDBJ databases">
        <authorList>
            <person name="Varghese N."/>
            <person name="Submissions S."/>
        </authorList>
    </citation>
    <scope>NUCLEOTIDE SEQUENCE [LARGE SCALE GENOMIC DNA]</scope>
    <source>
        <strain evidence="4">CGMCC 1.7062</strain>
    </source>
</reference>
<dbReference type="InterPro" id="IPR029058">
    <property type="entry name" value="AB_hydrolase_fold"/>
</dbReference>
<dbReference type="Gene3D" id="3.40.50.1820">
    <property type="entry name" value="alpha/beta hydrolase"/>
    <property type="match status" value="1"/>
</dbReference>
<proteinExistence type="predicted"/>
<dbReference type="GO" id="GO:0016787">
    <property type="term" value="F:hydrolase activity"/>
    <property type="evidence" value="ECO:0007669"/>
    <property type="project" value="UniProtKB-KW"/>
</dbReference>
<dbReference type="EMBL" id="FNVG01000002">
    <property type="protein sequence ID" value="SEF55140.1"/>
    <property type="molecule type" value="Genomic_DNA"/>
</dbReference>
<dbReference type="SUPFAM" id="SSF53474">
    <property type="entry name" value="alpha/beta-Hydrolases"/>
    <property type="match status" value="1"/>
</dbReference>
<dbReference type="OrthoDB" id="9787933at2"/>
<sequence>MKKVLIGIALTTAFASQSALAGEHVVYELDGQPYEGYWAKVNNTAPLVLLVHDWDGLTEYEEKRAEMLNSMGYNVFAVDLFGQDVRPTKVEDKRQHTGALYKDRMKLQALMNAGLEQAGKLGGNLDNTVVMGYCFGGAATLEAARAGMNARGFVTFHGGLQTPEGQNYTQTKAPILVLHGTADSAIPMSQFAELAVELEQSGVPHEMITYSGAPHAFTVFGSDRYREDADKKSWQAFSEFLVTTTGKP</sequence>
<organism evidence="3 4">
    <name type="scientific">Vibrio hangzhouensis</name>
    <dbReference type="NCBI Taxonomy" id="462991"/>
    <lineage>
        <taxon>Bacteria</taxon>
        <taxon>Pseudomonadati</taxon>
        <taxon>Pseudomonadota</taxon>
        <taxon>Gammaproteobacteria</taxon>
        <taxon>Vibrionales</taxon>
        <taxon>Vibrionaceae</taxon>
        <taxon>Vibrio</taxon>
    </lineage>
</organism>
<dbReference type="RefSeq" id="WP_103878656.1">
    <property type="nucleotide sequence ID" value="NZ_FNVG01000002.1"/>
</dbReference>
<keyword evidence="4" id="KW-1185">Reference proteome</keyword>
<dbReference type="AlphaFoldDB" id="A0A1H5SX57"/>
<feature type="chain" id="PRO_5009284394" evidence="1">
    <location>
        <begin position="22"/>
        <end position="248"/>
    </location>
</feature>
<name>A0A1H5SX57_9VIBR</name>
<feature type="signal peptide" evidence="1">
    <location>
        <begin position="1"/>
        <end position="21"/>
    </location>
</feature>
<dbReference type="PANTHER" id="PTHR22946:SF0">
    <property type="entry name" value="DIENELACTONE HYDROLASE DOMAIN-CONTAINING PROTEIN"/>
    <property type="match status" value="1"/>
</dbReference>
<dbReference type="Proteomes" id="UP000236721">
    <property type="component" value="Unassembled WGS sequence"/>
</dbReference>
<keyword evidence="1" id="KW-0732">Signal</keyword>